<dbReference type="AlphaFoldDB" id="A0AAW4N7I0"/>
<dbReference type="Pfam" id="PF13102">
    <property type="entry name" value="Phage_int_SAM_5"/>
    <property type="match status" value="1"/>
</dbReference>
<accession>A0AAW4N7I0</accession>
<evidence type="ECO:0000313" key="5">
    <source>
        <dbReference type="Proteomes" id="UP001196316"/>
    </source>
</evidence>
<sequence length="427" mass="49602">MHIKRSIRFILHNRKAASGNEGGKEKPLAIRLRVSFNRNTLDVATGTFCLPSDWNGETYRVNATDTEAESKNRVIDDYAHTMEDIFIRYELIEKRIPTAGELKDLFRDMMGKPRINVPTPENDLFEVFDKFTESCGRKNQWTKATFAKFEAVKARLKDFDANLAFNAIDDDKMNEYLEYLNRKKMRNTTIAKNISFVKWFLRWAEMYGYYSGHAHKSFKPRLKGVNGDGHEIIYLDQKELHTLQNYAPTANKQYLGRVRDVFLFCCFTGLRYSDVAKLTHADVKEGFIDIVTKKTVDGIRIELNKHSQAILDKYKGKEYKGDKVFPVISNQRMNEYLKELCEVCGIDTPTKVVYFLGNERIEETYPKFALVSTHCGRRTFVVNALRLGIPAEVIIRWTGHADYKSMKPYIKIVDELKKSEMSKFDDF</sequence>
<proteinExistence type="predicted"/>
<dbReference type="Proteomes" id="UP001196316">
    <property type="component" value="Unassembled WGS sequence"/>
</dbReference>
<dbReference type="GO" id="GO:0003677">
    <property type="term" value="F:DNA binding"/>
    <property type="evidence" value="ECO:0007669"/>
    <property type="project" value="InterPro"/>
</dbReference>
<dbReference type="PANTHER" id="PTHR30349">
    <property type="entry name" value="PHAGE INTEGRASE-RELATED"/>
    <property type="match status" value="1"/>
</dbReference>
<evidence type="ECO:0000313" key="4">
    <source>
        <dbReference type="EMBL" id="MBV3408631.1"/>
    </source>
</evidence>
<evidence type="ECO:0000259" key="2">
    <source>
        <dbReference type="Pfam" id="PF13102"/>
    </source>
</evidence>
<comment type="caution">
    <text evidence="4">The sequence shown here is derived from an EMBL/GenBank/DDBJ whole genome shotgun (WGS) entry which is preliminary data.</text>
</comment>
<protein>
    <submittedName>
        <fullName evidence="4">Site-specific integrase</fullName>
    </submittedName>
</protein>
<feature type="domain" description="Arm DNA-binding" evidence="3">
    <location>
        <begin position="29"/>
        <end position="96"/>
    </location>
</feature>
<dbReference type="GO" id="GO:0006310">
    <property type="term" value="P:DNA recombination"/>
    <property type="evidence" value="ECO:0007669"/>
    <property type="project" value="InterPro"/>
</dbReference>
<dbReference type="Pfam" id="PF17293">
    <property type="entry name" value="Arm-DNA-bind_5"/>
    <property type="match status" value="1"/>
</dbReference>
<dbReference type="CDD" id="cd01185">
    <property type="entry name" value="INTN1_C_like"/>
    <property type="match status" value="1"/>
</dbReference>
<name>A0AAW4N7I0_9BACT</name>
<evidence type="ECO:0000259" key="1">
    <source>
        <dbReference type="Pfam" id="PF00589"/>
    </source>
</evidence>
<dbReference type="InterPro" id="IPR035386">
    <property type="entry name" value="Arm-DNA-bind_5"/>
</dbReference>
<reference evidence="4" key="1">
    <citation type="submission" date="2021-06" db="EMBL/GenBank/DDBJ databases">
        <title>Collection of gut derived symbiotic bacterial strains cultured from healthy donors.</title>
        <authorList>
            <person name="Lin H."/>
            <person name="Littmann E."/>
            <person name="Pamer E.G."/>
        </authorList>
    </citation>
    <scope>NUCLEOTIDE SEQUENCE</scope>
    <source>
        <strain evidence="4">MSK.21.60</strain>
    </source>
</reference>
<dbReference type="Pfam" id="PF00589">
    <property type="entry name" value="Phage_integrase"/>
    <property type="match status" value="1"/>
</dbReference>
<feature type="domain" description="Tyr recombinase" evidence="1">
    <location>
        <begin position="235"/>
        <end position="411"/>
    </location>
</feature>
<dbReference type="GO" id="GO:0015074">
    <property type="term" value="P:DNA integration"/>
    <property type="evidence" value="ECO:0007669"/>
    <property type="project" value="InterPro"/>
</dbReference>
<dbReference type="PANTHER" id="PTHR30349:SF64">
    <property type="entry name" value="PROPHAGE INTEGRASE INTD-RELATED"/>
    <property type="match status" value="1"/>
</dbReference>
<dbReference type="EMBL" id="JAHOEP010000024">
    <property type="protein sequence ID" value="MBV3408631.1"/>
    <property type="molecule type" value="Genomic_DNA"/>
</dbReference>
<evidence type="ECO:0000259" key="3">
    <source>
        <dbReference type="Pfam" id="PF17293"/>
    </source>
</evidence>
<dbReference type="InterPro" id="IPR050090">
    <property type="entry name" value="Tyrosine_recombinase_XerCD"/>
</dbReference>
<dbReference type="RefSeq" id="WP_217326693.1">
    <property type="nucleotide sequence ID" value="NZ_JAHOEK010000023.1"/>
</dbReference>
<dbReference type="InterPro" id="IPR025269">
    <property type="entry name" value="SAM-like_dom"/>
</dbReference>
<organism evidence="4 5">
    <name type="scientific">Segatella copri</name>
    <dbReference type="NCBI Taxonomy" id="165179"/>
    <lineage>
        <taxon>Bacteria</taxon>
        <taxon>Pseudomonadati</taxon>
        <taxon>Bacteroidota</taxon>
        <taxon>Bacteroidia</taxon>
        <taxon>Bacteroidales</taxon>
        <taxon>Prevotellaceae</taxon>
        <taxon>Segatella</taxon>
    </lineage>
</organism>
<dbReference type="InterPro" id="IPR002104">
    <property type="entry name" value="Integrase_catalytic"/>
</dbReference>
<gene>
    <name evidence="4" type="ORF">KSW80_09515</name>
</gene>
<feature type="domain" description="Phage integrase SAM-like" evidence="2">
    <location>
        <begin position="124"/>
        <end position="211"/>
    </location>
</feature>